<dbReference type="PANTHER" id="PTHR43784">
    <property type="entry name" value="GDSL-LIKE LIPASE/ACYLHYDROLASE, PUTATIVE (AFU_ORTHOLOGUE AFUA_2G00820)-RELATED"/>
    <property type="match status" value="1"/>
</dbReference>
<comment type="caution">
    <text evidence="3">The sequence shown here is derived from an EMBL/GenBank/DDBJ whole genome shotgun (WGS) entry which is preliminary data.</text>
</comment>
<organism evidence="3 4">
    <name type="scientific">Demequina sediminis</name>
    <dbReference type="NCBI Taxonomy" id="1930058"/>
    <lineage>
        <taxon>Bacteria</taxon>
        <taxon>Bacillati</taxon>
        <taxon>Actinomycetota</taxon>
        <taxon>Actinomycetes</taxon>
        <taxon>Micrococcales</taxon>
        <taxon>Demequinaceae</taxon>
        <taxon>Demequina</taxon>
    </lineage>
</organism>
<dbReference type="SUPFAM" id="SSF52266">
    <property type="entry name" value="SGNH hydrolase"/>
    <property type="match status" value="1"/>
</dbReference>
<dbReference type="InterPro" id="IPR053140">
    <property type="entry name" value="GDSL_Rv0518-like"/>
</dbReference>
<feature type="domain" description="SGNH hydrolase-type esterase" evidence="2">
    <location>
        <begin position="7"/>
        <end position="182"/>
    </location>
</feature>
<dbReference type="RefSeq" id="WP_286215542.1">
    <property type="nucleotide sequence ID" value="NZ_AP027736.1"/>
</dbReference>
<evidence type="ECO:0000313" key="3">
    <source>
        <dbReference type="EMBL" id="GAA5520018.1"/>
    </source>
</evidence>
<gene>
    <name evidence="3" type="ORF">Lsed01_02479</name>
</gene>
<evidence type="ECO:0000313" key="4">
    <source>
        <dbReference type="Proteomes" id="UP001426770"/>
    </source>
</evidence>
<dbReference type="InterPro" id="IPR036514">
    <property type="entry name" value="SGNH_hydro_sf"/>
</dbReference>
<dbReference type="InterPro" id="IPR013830">
    <property type="entry name" value="SGNH_hydro"/>
</dbReference>
<dbReference type="CDD" id="cd01832">
    <property type="entry name" value="SGNH_hydrolase_like_1"/>
    <property type="match status" value="1"/>
</dbReference>
<dbReference type="PANTHER" id="PTHR43784:SF2">
    <property type="entry name" value="GDSL-LIKE LIPASE_ACYLHYDROLASE, PUTATIVE (AFU_ORTHOLOGUE AFUA_2G00820)-RELATED"/>
    <property type="match status" value="1"/>
</dbReference>
<dbReference type="EMBL" id="BAABRR010000018">
    <property type="protein sequence ID" value="GAA5520018.1"/>
    <property type="molecule type" value="Genomic_DNA"/>
</dbReference>
<proteinExistence type="predicted"/>
<evidence type="ECO:0000259" key="2">
    <source>
        <dbReference type="Pfam" id="PF13472"/>
    </source>
</evidence>
<name>A0ABP9WM57_9MICO</name>
<evidence type="ECO:0000256" key="1">
    <source>
        <dbReference type="SAM" id="MobiDB-lite"/>
    </source>
</evidence>
<dbReference type="Pfam" id="PF13472">
    <property type="entry name" value="Lipase_GDSL_2"/>
    <property type="match status" value="1"/>
</dbReference>
<feature type="region of interest" description="Disordered" evidence="1">
    <location>
        <begin position="232"/>
        <end position="256"/>
    </location>
</feature>
<accession>A0ABP9WM57</accession>
<dbReference type="Proteomes" id="UP001426770">
    <property type="component" value="Unassembled WGS sequence"/>
</dbReference>
<dbReference type="Gene3D" id="3.40.50.1110">
    <property type="entry name" value="SGNH hydrolase"/>
    <property type="match status" value="1"/>
</dbReference>
<sequence length="256" mass="27913">MLVRYVAIGDSFTEGVGDPVPGGVRGWADLVALGLAADSGRGVHYANLAIRGRLLEPIATEQCDAALELDPRPDVMTFNGSGNDMMRPGWNAVRIEALIRRVMERTESAGVRLVMLSGPDPTERLPRGRVFAERAGELMEIVDRVVGEYPHVMFVDNYRDREMRRAAYWSEDRLHLNALGHSRVAARVLAAMGVETDLPVAASSDLGSRGLLSEAAYVGRYVLPWLGRRLTGKSSGDGRDPKHATWSLVEPPAAPV</sequence>
<reference evidence="3 4" key="1">
    <citation type="submission" date="2024-02" db="EMBL/GenBank/DDBJ databases">
        <title>Lysinimicrobium sediminis NBRC 112286.</title>
        <authorList>
            <person name="Ichikawa N."/>
            <person name="Katano-Makiyama Y."/>
            <person name="Hidaka K."/>
        </authorList>
    </citation>
    <scope>NUCLEOTIDE SEQUENCE [LARGE SCALE GENOMIC DNA]</scope>
    <source>
        <strain evidence="3 4">NBRC 112286</strain>
    </source>
</reference>
<protein>
    <recommendedName>
        <fullName evidence="2">SGNH hydrolase-type esterase domain-containing protein</fullName>
    </recommendedName>
</protein>
<keyword evidence="4" id="KW-1185">Reference proteome</keyword>